<dbReference type="PANTHER" id="PTHR45738:SF25">
    <property type="entry name" value="PHOSPHOINOSITIDE PHOSPHATASE SAC3-RELATED"/>
    <property type="match status" value="1"/>
</dbReference>
<keyword evidence="1" id="KW-0378">Hydrolase</keyword>
<organism evidence="3 4">
    <name type="scientific">Gossypium hirsutum</name>
    <name type="common">Upland cotton</name>
    <name type="synonym">Gossypium mexicanum</name>
    <dbReference type="NCBI Taxonomy" id="3635"/>
    <lineage>
        <taxon>Eukaryota</taxon>
        <taxon>Viridiplantae</taxon>
        <taxon>Streptophyta</taxon>
        <taxon>Embryophyta</taxon>
        <taxon>Tracheophyta</taxon>
        <taxon>Spermatophyta</taxon>
        <taxon>Magnoliopsida</taxon>
        <taxon>eudicotyledons</taxon>
        <taxon>Gunneridae</taxon>
        <taxon>Pentapetalae</taxon>
        <taxon>rosids</taxon>
        <taxon>malvids</taxon>
        <taxon>Malvales</taxon>
        <taxon>Malvaceae</taxon>
        <taxon>Malvoideae</taxon>
        <taxon>Gossypium</taxon>
    </lineage>
</organism>
<dbReference type="Proteomes" id="UP000818029">
    <property type="component" value="Chromosome D04"/>
</dbReference>
<protein>
    <submittedName>
        <fullName evidence="4">Uncharacterized protein isoform X1</fullName>
    </submittedName>
</protein>
<evidence type="ECO:0000256" key="1">
    <source>
        <dbReference type="ARBA" id="ARBA00022801"/>
    </source>
</evidence>
<evidence type="ECO:0000313" key="3">
    <source>
        <dbReference type="Proteomes" id="UP000818029"/>
    </source>
</evidence>
<keyword evidence="2" id="KW-0732">Signal</keyword>
<gene>
    <name evidence="4" type="primary">LOC107948476</name>
</gene>
<name>A0ABM2ZZB2_GOSHI</name>
<reference evidence="4" key="2">
    <citation type="submission" date="2025-08" db="UniProtKB">
        <authorList>
            <consortium name="RefSeq"/>
        </authorList>
    </citation>
    <scope>IDENTIFICATION</scope>
</reference>
<evidence type="ECO:0000256" key="2">
    <source>
        <dbReference type="SAM" id="SignalP"/>
    </source>
</evidence>
<dbReference type="RefSeq" id="XP_040947971.1">
    <property type="nucleotide sequence ID" value="XM_041092037.1"/>
</dbReference>
<reference evidence="3" key="1">
    <citation type="journal article" date="2020" name="Nat. Genet.">
        <title>Genomic diversifications of five Gossypium allopolyploid species and their impact on cotton improvement.</title>
        <authorList>
            <person name="Chen Z.J."/>
            <person name="Sreedasyam A."/>
            <person name="Ando A."/>
            <person name="Song Q."/>
            <person name="De Santiago L.M."/>
            <person name="Hulse-Kemp A.M."/>
            <person name="Ding M."/>
            <person name="Ye W."/>
            <person name="Kirkbride R.C."/>
            <person name="Jenkins J."/>
            <person name="Plott C."/>
            <person name="Lovell J."/>
            <person name="Lin Y.M."/>
            <person name="Vaughn R."/>
            <person name="Liu B."/>
            <person name="Simpson S."/>
            <person name="Scheffler B.E."/>
            <person name="Wen L."/>
            <person name="Saski C.A."/>
            <person name="Grover C.E."/>
            <person name="Hu G."/>
            <person name="Conover J.L."/>
            <person name="Carlson J.W."/>
            <person name="Shu S."/>
            <person name="Boston L.B."/>
            <person name="Williams M."/>
            <person name="Peterson D.G."/>
            <person name="McGee K."/>
            <person name="Jones D.C."/>
            <person name="Wendel J.F."/>
            <person name="Stelly D.M."/>
            <person name="Grimwood J."/>
            <person name="Schmutz J."/>
        </authorList>
    </citation>
    <scope>NUCLEOTIDE SEQUENCE [LARGE SCALE GENOMIC DNA]</scope>
    <source>
        <strain evidence="3">cv. TM-1</strain>
    </source>
</reference>
<sequence>MLQLWVIYLAFTLLFKPWHEIGWSPNISLTEERKTLILSLPRDERKGKWCFTSKRGQKLAITSFFMGLDKYENAKLIKYGFIEDIWYKKLLSSVDLTKDFFFSYSYNVMCSLQKNLYNNEPGEVLYETRSLKLLLIARRSRHYEPAKRL</sequence>
<evidence type="ECO:0000313" key="4">
    <source>
        <dbReference type="RefSeq" id="XP_040947971.1"/>
    </source>
</evidence>
<keyword evidence="3" id="KW-1185">Reference proteome</keyword>
<dbReference type="InterPro" id="IPR043573">
    <property type="entry name" value="Fig4-like"/>
</dbReference>
<dbReference type="GeneID" id="107948476"/>
<accession>A0ABM2ZZB2</accession>
<dbReference type="PANTHER" id="PTHR45738">
    <property type="entry name" value="POLYPHOSPHOINOSITIDE PHOSPHATASE"/>
    <property type="match status" value="1"/>
</dbReference>
<feature type="chain" id="PRO_5045982985" evidence="2">
    <location>
        <begin position="21"/>
        <end position="149"/>
    </location>
</feature>
<proteinExistence type="predicted"/>
<feature type="signal peptide" evidence="2">
    <location>
        <begin position="1"/>
        <end position="20"/>
    </location>
</feature>